<dbReference type="InParanoid" id="A0A3Q3F6I0"/>
<proteinExistence type="predicted"/>
<organism evidence="1 2">
    <name type="scientific">Labrus bergylta</name>
    <name type="common">ballan wrasse</name>
    <dbReference type="NCBI Taxonomy" id="56723"/>
    <lineage>
        <taxon>Eukaryota</taxon>
        <taxon>Metazoa</taxon>
        <taxon>Chordata</taxon>
        <taxon>Craniata</taxon>
        <taxon>Vertebrata</taxon>
        <taxon>Euteleostomi</taxon>
        <taxon>Actinopterygii</taxon>
        <taxon>Neopterygii</taxon>
        <taxon>Teleostei</taxon>
        <taxon>Neoteleostei</taxon>
        <taxon>Acanthomorphata</taxon>
        <taxon>Eupercaria</taxon>
        <taxon>Labriformes</taxon>
        <taxon>Labridae</taxon>
        <taxon>Labrus</taxon>
    </lineage>
</organism>
<dbReference type="GeneTree" id="ENSGT00940000177383"/>
<reference evidence="1" key="1">
    <citation type="submission" date="2025-08" db="UniProtKB">
        <authorList>
            <consortium name="Ensembl"/>
        </authorList>
    </citation>
    <scope>IDENTIFICATION</scope>
</reference>
<dbReference type="Ensembl" id="ENSLBET00000016389.1">
    <property type="protein sequence ID" value="ENSLBEP00000015466.1"/>
    <property type="gene ID" value="ENSLBEG00000012031.1"/>
</dbReference>
<protein>
    <submittedName>
        <fullName evidence="1">Uncharacterized protein</fullName>
    </submittedName>
</protein>
<dbReference type="AlphaFoldDB" id="A0A3Q3F6I0"/>
<dbReference type="STRING" id="56723.ENSLBEP00000015466"/>
<reference evidence="1" key="2">
    <citation type="submission" date="2025-09" db="UniProtKB">
        <authorList>
            <consortium name="Ensembl"/>
        </authorList>
    </citation>
    <scope>IDENTIFICATION</scope>
</reference>
<name>A0A3Q3F6I0_9LABR</name>
<keyword evidence="2" id="KW-1185">Reference proteome</keyword>
<evidence type="ECO:0000313" key="2">
    <source>
        <dbReference type="Proteomes" id="UP000261660"/>
    </source>
</evidence>
<sequence>QKLQCKHSVFRTKFWIKRYADFGGGRLLVWGGISLTEKKRLFIIGGNLNVDRYQDEILKPNGNPISPHLTVDPFALSFI</sequence>
<dbReference type="Proteomes" id="UP000261660">
    <property type="component" value="Unplaced"/>
</dbReference>
<evidence type="ECO:0000313" key="1">
    <source>
        <dbReference type="Ensembl" id="ENSLBEP00000015466.1"/>
    </source>
</evidence>
<accession>A0A3Q3F6I0</accession>